<dbReference type="PRINTS" id="PR00080">
    <property type="entry name" value="SDRFAMILY"/>
</dbReference>
<proteinExistence type="inferred from homology"/>
<accession>A0ABT4B0H6</accession>
<feature type="region of interest" description="Disordered" evidence="4">
    <location>
        <begin position="277"/>
        <end position="297"/>
    </location>
</feature>
<sequence length="297" mass="30914">MRTAVLTGAGGGLGRAITAELARRGFAVWATGRTLGRPLGSVLGRPLGSALGSPLGSALGSAEAAIEGLGPNCRAAELDVTDLSANRAVADAVVAEHGHLDLWVNNAGVLAVGYAWEVDDASNQRVLAVNAMGTINGTVAALGHMVPAGRGQVINLVSLAGIVATPGQAIYAASKHAAMAFTLSTLFDLRRGGHRGIDVCAVCPSGVRTPLIETDDPEAAASFTAPLLTPDEIGRVVGRLTERPRPVTIVPRRRAPMMRFVDLFPRLAAPAVPKIMRDARRRQQQHRQSTAGPTGRR</sequence>
<dbReference type="PANTHER" id="PTHR43391:SF82">
    <property type="entry name" value="OXIDOREDUCTASE SADH-RELATED"/>
    <property type="match status" value="1"/>
</dbReference>
<comment type="similarity">
    <text evidence="1 3">Belongs to the short-chain dehydrogenases/reductases (SDR) family.</text>
</comment>
<organism evidence="5 6">
    <name type="scientific">Paractinoplanes pyxinae</name>
    <dbReference type="NCBI Taxonomy" id="2997416"/>
    <lineage>
        <taxon>Bacteria</taxon>
        <taxon>Bacillati</taxon>
        <taxon>Actinomycetota</taxon>
        <taxon>Actinomycetes</taxon>
        <taxon>Micromonosporales</taxon>
        <taxon>Micromonosporaceae</taxon>
        <taxon>Paractinoplanes</taxon>
    </lineage>
</organism>
<keyword evidence="2" id="KW-0560">Oxidoreductase</keyword>
<dbReference type="PRINTS" id="PR00081">
    <property type="entry name" value="GDHRDH"/>
</dbReference>
<evidence type="ECO:0000313" key="6">
    <source>
        <dbReference type="Proteomes" id="UP001151002"/>
    </source>
</evidence>
<evidence type="ECO:0000256" key="3">
    <source>
        <dbReference type="RuleBase" id="RU000363"/>
    </source>
</evidence>
<dbReference type="PANTHER" id="PTHR43391">
    <property type="entry name" value="RETINOL DEHYDROGENASE-RELATED"/>
    <property type="match status" value="1"/>
</dbReference>
<keyword evidence="6" id="KW-1185">Reference proteome</keyword>
<dbReference type="InterPro" id="IPR036291">
    <property type="entry name" value="NAD(P)-bd_dom_sf"/>
</dbReference>
<dbReference type="CDD" id="cd05233">
    <property type="entry name" value="SDR_c"/>
    <property type="match status" value="1"/>
</dbReference>
<reference evidence="5" key="1">
    <citation type="submission" date="2022-11" db="EMBL/GenBank/DDBJ databases">
        <authorList>
            <person name="Somphong A."/>
            <person name="Phongsopitanun W."/>
        </authorList>
    </citation>
    <scope>NUCLEOTIDE SEQUENCE</scope>
    <source>
        <strain evidence="5">Pm04-4</strain>
    </source>
</reference>
<dbReference type="SUPFAM" id="SSF51735">
    <property type="entry name" value="NAD(P)-binding Rossmann-fold domains"/>
    <property type="match status" value="1"/>
</dbReference>
<gene>
    <name evidence="5" type="ORF">OWR29_16430</name>
</gene>
<comment type="caution">
    <text evidence="5">The sequence shown here is derived from an EMBL/GenBank/DDBJ whole genome shotgun (WGS) entry which is preliminary data.</text>
</comment>
<protein>
    <submittedName>
        <fullName evidence="5">SDR family NAD(P)-dependent oxidoreductase</fullName>
    </submittedName>
</protein>
<name>A0ABT4B0H6_9ACTN</name>
<evidence type="ECO:0000256" key="1">
    <source>
        <dbReference type="ARBA" id="ARBA00006484"/>
    </source>
</evidence>
<evidence type="ECO:0000256" key="2">
    <source>
        <dbReference type="ARBA" id="ARBA00023002"/>
    </source>
</evidence>
<dbReference type="EMBL" id="JAPNTZ010000005">
    <property type="protein sequence ID" value="MCY1139587.1"/>
    <property type="molecule type" value="Genomic_DNA"/>
</dbReference>
<dbReference type="Proteomes" id="UP001151002">
    <property type="component" value="Unassembled WGS sequence"/>
</dbReference>
<dbReference type="InterPro" id="IPR002347">
    <property type="entry name" value="SDR_fam"/>
</dbReference>
<dbReference type="Pfam" id="PF00106">
    <property type="entry name" value="adh_short"/>
    <property type="match status" value="1"/>
</dbReference>
<dbReference type="RefSeq" id="WP_267563708.1">
    <property type="nucleotide sequence ID" value="NZ_JAPNTZ010000005.1"/>
</dbReference>
<evidence type="ECO:0000256" key="4">
    <source>
        <dbReference type="SAM" id="MobiDB-lite"/>
    </source>
</evidence>
<evidence type="ECO:0000313" key="5">
    <source>
        <dbReference type="EMBL" id="MCY1139587.1"/>
    </source>
</evidence>
<dbReference type="Gene3D" id="3.40.50.720">
    <property type="entry name" value="NAD(P)-binding Rossmann-like Domain"/>
    <property type="match status" value="1"/>
</dbReference>